<sequence length="235" mass="24702">MSTSESGAAAHVIPIDDVAHHHGKAPVDAPPPPPATAAAVPAVAAARDAPVASAPRKTGRLPFFRRADRGSRCVALIDFLLRIAAFGPTLAAAIATATADETLSVFTEYFQFRARFDEFPALVFFMVANAVAAGYLVLSLPFSVAVFLRPHAIGLRLLLLVCDVIVFGLLAAAAAAAAAIVDLAHSGNLRANWVPICMQFHGFCQRTSGSVVASFLAVLVFMLLIILGAFAVRKR</sequence>
<dbReference type="Proteomes" id="UP001054889">
    <property type="component" value="Unassembled WGS sequence"/>
</dbReference>
<keyword evidence="11" id="KW-1185">Reference proteome</keyword>
<dbReference type="Pfam" id="PF04535">
    <property type="entry name" value="CASP_dom"/>
    <property type="match status" value="1"/>
</dbReference>
<feature type="transmembrane region" description="Helical" evidence="8">
    <location>
        <begin position="157"/>
        <end position="181"/>
    </location>
</feature>
<dbReference type="NCBIfam" id="TIGR01569">
    <property type="entry name" value="A_tha_TIGR01569"/>
    <property type="match status" value="1"/>
</dbReference>
<evidence type="ECO:0000259" key="9">
    <source>
        <dbReference type="Pfam" id="PF04535"/>
    </source>
</evidence>
<evidence type="ECO:0000313" key="11">
    <source>
        <dbReference type="Proteomes" id="UP001054889"/>
    </source>
</evidence>
<dbReference type="AlphaFoldDB" id="A0AAV5ETK5"/>
<dbReference type="EMBL" id="BQKI01000079">
    <property type="protein sequence ID" value="GJN25985.1"/>
    <property type="molecule type" value="Genomic_DNA"/>
</dbReference>
<dbReference type="GO" id="GO:0005886">
    <property type="term" value="C:plasma membrane"/>
    <property type="evidence" value="ECO:0007669"/>
    <property type="project" value="UniProtKB-SubCell"/>
</dbReference>
<proteinExistence type="inferred from homology"/>
<accession>A0AAV5ETK5</accession>
<organism evidence="10 11">
    <name type="scientific">Eleusine coracana subsp. coracana</name>
    <dbReference type="NCBI Taxonomy" id="191504"/>
    <lineage>
        <taxon>Eukaryota</taxon>
        <taxon>Viridiplantae</taxon>
        <taxon>Streptophyta</taxon>
        <taxon>Embryophyta</taxon>
        <taxon>Tracheophyta</taxon>
        <taxon>Spermatophyta</taxon>
        <taxon>Magnoliopsida</taxon>
        <taxon>Liliopsida</taxon>
        <taxon>Poales</taxon>
        <taxon>Poaceae</taxon>
        <taxon>PACMAD clade</taxon>
        <taxon>Chloridoideae</taxon>
        <taxon>Cynodonteae</taxon>
        <taxon>Eleusininae</taxon>
        <taxon>Eleusine</taxon>
    </lineage>
</organism>
<evidence type="ECO:0000256" key="5">
    <source>
        <dbReference type="ARBA" id="ARBA00022692"/>
    </source>
</evidence>
<comment type="similarity">
    <text evidence="2 8">Belongs to the Casparian strip membrane proteins (CASP) family.</text>
</comment>
<keyword evidence="6 8" id="KW-1133">Transmembrane helix</keyword>
<dbReference type="InterPro" id="IPR006702">
    <property type="entry name" value="CASP_dom"/>
</dbReference>
<evidence type="ECO:0000256" key="3">
    <source>
        <dbReference type="ARBA" id="ARBA00011489"/>
    </source>
</evidence>
<evidence type="ECO:0000256" key="8">
    <source>
        <dbReference type="RuleBase" id="RU361233"/>
    </source>
</evidence>
<gene>
    <name evidence="10" type="primary">gb13875</name>
    <name evidence="10" type="ORF">PR202_gb13875</name>
</gene>
<comment type="subunit">
    <text evidence="3 8">Homodimer and heterodimers.</text>
</comment>
<evidence type="ECO:0000256" key="7">
    <source>
        <dbReference type="ARBA" id="ARBA00023136"/>
    </source>
</evidence>
<feature type="transmembrane region" description="Helical" evidence="8">
    <location>
        <begin position="119"/>
        <end position="148"/>
    </location>
</feature>
<comment type="subcellular location">
    <subcellularLocation>
        <location evidence="1 8">Cell membrane</location>
        <topology evidence="1 8">Multi-pass membrane protein</topology>
    </subcellularLocation>
</comment>
<dbReference type="InterPro" id="IPR044173">
    <property type="entry name" value="CASPL"/>
</dbReference>
<evidence type="ECO:0000256" key="1">
    <source>
        <dbReference type="ARBA" id="ARBA00004651"/>
    </source>
</evidence>
<keyword evidence="4 8" id="KW-1003">Cell membrane</keyword>
<reference evidence="10" key="2">
    <citation type="submission" date="2021-12" db="EMBL/GenBank/DDBJ databases">
        <title>Resequencing data analysis of finger millet.</title>
        <authorList>
            <person name="Hatakeyama M."/>
            <person name="Aluri S."/>
            <person name="Balachadran M.T."/>
            <person name="Sivarajan S.R."/>
            <person name="Poveda L."/>
            <person name="Shimizu-Inatsugi R."/>
            <person name="Schlapbach R."/>
            <person name="Sreeman S.M."/>
            <person name="Shimizu K.K."/>
        </authorList>
    </citation>
    <scope>NUCLEOTIDE SEQUENCE</scope>
</reference>
<keyword evidence="5 8" id="KW-0812">Transmembrane</keyword>
<dbReference type="InterPro" id="IPR006459">
    <property type="entry name" value="CASP/CASPL"/>
</dbReference>
<protein>
    <recommendedName>
        <fullName evidence="8">CASP-like protein</fullName>
    </recommendedName>
</protein>
<feature type="domain" description="Casparian strip membrane protein" evidence="9">
    <location>
        <begin position="73"/>
        <end position="219"/>
    </location>
</feature>
<keyword evidence="7 8" id="KW-0472">Membrane</keyword>
<dbReference type="PANTHER" id="PTHR36488">
    <property type="entry name" value="CASP-LIKE PROTEIN 1U1"/>
    <property type="match status" value="1"/>
</dbReference>
<dbReference type="PANTHER" id="PTHR36488:SF11">
    <property type="entry name" value="CASP-LIKE PROTEIN"/>
    <property type="match status" value="1"/>
</dbReference>
<evidence type="ECO:0000256" key="6">
    <source>
        <dbReference type="ARBA" id="ARBA00022989"/>
    </source>
</evidence>
<name>A0AAV5ETK5_ELECO</name>
<evidence type="ECO:0000256" key="2">
    <source>
        <dbReference type="ARBA" id="ARBA00007651"/>
    </source>
</evidence>
<evidence type="ECO:0000313" key="10">
    <source>
        <dbReference type="EMBL" id="GJN25985.1"/>
    </source>
</evidence>
<feature type="transmembrane region" description="Helical" evidence="8">
    <location>
        <begin position="79"/>
        <end position="99"/>
    </location>
</feature>
<evidence type="ECO:0000256" key="4">
    <source>
        <dbReference type="ARBA" id="ARBA00022475"/>
    </source>
</evidence>
<feature type="transmembrane region" description="Helical" evidence="8">
    <location>
        <begin position="211"/>
        <end position="232"/>
    </location>
</feature>
<comment type="caution">
    <text evidence="10">The sequence shown here is derived from an EMBL/GenBank/DDBJ whole genome shotgun (WGS) entry which is preliminary data.</text>
</comment>
<reference evidence="10" key="1">
    <citation type="journal article" date="2018" name="DNA Res.">
        <title>Multiple hybrid de novo genome assembly of finger millet, an orphan allotetraploid crop.</title>
        <authorList>
            <person name="Hatakeyama M."/>
            <person name="Aluri S."/>
            <person name="Balachadran M.T."/>
            <person name="Sivarajan S.R."/>
            <person name="Patrignani A."/>
            <person name="Gruter S."/>
            <person name="Poveda L."/>
            <person name="Shimizu-Inatsugi R."/>
            <person name="Baeten J."/>
            <person name="Francoijs K.J."/>
            <person name="Nataraja K.N."/>
            <person name="Reddy Y.A.N."/>
            <person name="Phadnis S."/>
            <person name="Ravikumar R.L."/>
            <person name="Schlapbach R."/>
            <person name="Sreeman S.M."/>
            <person name="Shimizu K.K."/>
        </authorList>
    </citation>
    <scope>NUCLEOTIDE SEQUENCE</scope>
</reference>